<dbReference type="GO" id="GO:0004523">
    <property type="term" value="F:RNA-DNA hybrid ribonuclease activity"/>
    <property type="evidence" value="ECO:0007669"/>
    <property type="project" value="InterPro"/>
</dbReference>
<dbReference type="Gene3D" id="3.30.420.10">
    <property type="entry name" value="Ribonuclease H-like superfamily/Ribonuclease H"/>
    <property type="match status" value="1"/>
</dbReference>
<reference evidence="2" key="1">
    <citation type="submission" date="2019-08" db="EMBL/GenBank/DDBJ databases">
        <title>The genome of the North American firefly Photinus pyralis.</title>
        <authorList>
            <consortium name="Photinus pyralis genome working group"/>
            <person name="Fallon T.R."/>
            <person name="Sander Lower S.E."/>
            <person name="Weng J.-K."/>
        </authorList>
    </citation>
    <scope>NUCLEOTIDE SEQUENCE</scope>
    <source>
        <strain evidence="2">TRF0915ILg1</strain>
        <tissue evidence="2">Whole body</tissue>
    </source>
</reference>
<proteinExistence type="predicted"/>
<dbReference type="InterPro" id="IPR036397">
    <property type="entry name" value="RNaseH_sf"/>
</dbReference>
<dbReference type="AlphaFoldDB" id="A0A8K0G3B2"/>
<accession>A0A8K0G3B2</accession>
<dbReference type="PROSITE" id="PS50879">
    <property type="entry name" value="RNASE_H_1"/>
    <property type="match status" value="1"/>
</dbReference>
<name>A0A8K0G3B2_IGNLU</name>
<dbReference type="OrthoDB" id="407198at2759"/>
<organism evidence="2 3">
    <name type="scientific">Ignelater luminosus</name>
    <name type="common">Cucubano</name>
    <name type="synonym">Pyrophorus luminosus</name>
    <dbReference type="NCBI Taxonomy" id="2038154"/>
    <lineage>
        <taxon>Eukaryota</taxon>
        <taxon>Metazoa</taxon>
        <taxon>Ecdysozoa</taxon>
        <taxon>Arthropoda</taxon>
        <taxon>Hexapoda</taxon>
        <taxon>Insecta</taxon>
        <taxon>Pterygota</taxon>
        <taxon>Neoptera</taxon>
        <taxon>Endopterygota</taxon>
        <taxon>Coleoptera</taxon>
        <taxon>Polyphaga</taxon>
        <taxon>Elateriformia</taxon>
        <taxon>Elateroidea</taxon>
        <taxon>Elateridae</taxon>
        <taxon>Agrypninae</taxon>
        <taxon>Pyrophorini</taxon>
        <taxon>Ignelater</taxon>
    </lineage>
</organism>
<dbReference type="InterPro" id="IPR002156">
    <property type="entry name" value="RNaseH_domain"/>
</dbReference>
<evidence type="ECO:0000313" key="3">
    <source>
        <dbReference type="Proteomes" id="UP000801492"/>
    </source>
</evidence>
<dbReference type="GO" id="GO:0003676">
    <property type="term" value="F:nucleic acid binding"/>
    <property type="evidence" value="ECO:0007669"/>
    <property type="project" value="InterPro"/>
</dbReference>
<evidence type="ECO:0000313" key="2">
    <source>
        <dbReference type="EMBL" id="KAF2886827.1"/>
    </source>
</evidence>
<dbReference type="Pfam" id="PF00075">
    <property type="entry name" value="RNase_H"/>
    <property type="match status" value="1"/>
</dbReference>
<dbReference type="SUPFAM" id="SSF53098">
    <property type="entry name" value="Ribonuclease H-like"/>
    <property type="match status" value="1"/>
</dbReference>
<dbReference type="Proteomes" id="UP000801492">
    <property type="component" value="Unassembled WGS sequence"/>
</dbReference>
<evidence type="ECO:0000259" key="1">
    <source>
        <dbReference type="PROSITE" id="PS50879"/>
    </source>
</evidence>
<sequence>MKNFHLNDIDDYYRFIKENGYTVVYVTKAWNGQNEATAVWFGNNHPLNISKFATQGPAADIQACVEAVQIAYRNDITRLMIKTDIPYVYHSMTNWIHKWRRNGWQTVNETDVRDRRDFIILDHNCELLDDIVWELIDDQEDFDCCQEAKLFARQSLPRH</sequence>
<keyword evidence="3" id="KW-1185">Reference proteome</keyword>
<comment type="caution">
    <text evidence="2">The sequence shown here is derived from an EMBL/GenBank/DDBJ whole genome shotgun (WGS) entry which is preliminary data.</text>
</comment>
<protein>
    <recommendedName>
        <fullName evidence="1">RNase H type-1 domain-containing protein</fullName>
    </recommendedName>
</protein>
<feature type="domain" description="RNase H type-1" evidence="1">
    <location>
        <begin position="18"/>
        <end position="159"/>
    </location>
</feature>
<dbReference type="EMBL" id="VTPC01086274">
    <property type="protein sequence ID" value="KAF2886827.1"/>
    <property type="molecule type" value="Genomic_DNA"/>
</dbReference>
<dbReference type="InterPro" id="IPR012337">
    <property type="entry name" value="RNaseH-like_sf"/>
</dbReference>
<gene>
    <name evidence="2" type="ORF">ILUMI_19346</name>
</gene>